<evidence type="ECO:0000313" key="2">
    <source>
        <dbReference type="EMBL" id="HGF33404.1"/>
    </source>
</evidence>
<organism evidence="2">
    <name type="scientific">Desulfobacca acetoxidans</name>
    <dbReference type="NCBI Taxonomy" id="60893"/>
    <lineage>
        <taxon>Bacteria</taxon>
        <taxon>Pseudomonadati</taxon>
        <taxon>Thermodesulfobacteriota</taxon>
        <taxon>Desulfobaccia</taxon>
        <taxon>Desulfobaccales</taxon>
        <taxon>Desulfobaccaceae</taxon>
        <taxon>Desulfobacca</taxon>
    </lineage>
</organism>
<evidence type="ECO:0000256" key="1">
    <source>
        <dbReference type="SAM" id="Coils"/>
    </source>
</evidence>
<accession>A0A7C3YXJ5</accession>
<feature type="coiled-coil region" evidence="1">
    <location>
        <begin position="7"/>
        <end position="75"/>
    </location>
</feature>
<gene>
    <name evidence="2" type="ORF">ENW96_03305</name>
</gene>
<proteinExistence type="predicted"/>
<comment type="caution">
    <text evidence="2">The sequence shown here is derived from an EMBL/GenBank/DDBJ whole genome shotgun (WGS) entry which is preliminary data.</text>
</comment>
<protein>
    <submittedName>
        <fullName evidence="2">Uncharacterized protein</fullName>
    </submittedName>
</protein>
<reference evidence="2" key="1">
    <citation type="journal article" date="2020" name="mSystems">
        <title>Genome- and Community-Level Interaction Insights into Carbon Utilization and Element Cycling Functions of Hydrothermarchaeota in Hydrothermal Sediment.</title>
        <authorList>
            <person name="Zhou Z."/>
            <person name="Liu Y."/>
            <person name="Xu W."/>
            <person name="Pan J."/>
            <person name="Luo Z.H."/>
            <person name="Li M."/>
        </authorList>
    </citation>
    <scope>NUCLEOTIDE SEQUENCE [LARGE SCALE GENOMIC DNA]</scope>
    <source>
        <strain evidence="2">SpSt-897</strain>
    </source>
</reference>
<name>A0A7C3YXJ5_9BACT</name>
<sequence>MDRHSDVNHANNQLERARELLAAGQHQEALVLALDALQTVLYNLRESLLNFQRNLSQVQEEKAKAELSQQEIESLTTFVQKKARIYH</sequence>
<keyword evidence="1" id="KW-0175">Coiled coil</keyword>
<dbReference type="EMBL" id="DTMF01000085">
    <property type="protein sequence ID" value="HGF33404.1"/>
    <property type="molecule type" value="Genomic_DNA"/>
</dbReference>
<dbReference type="AlphaFoldDB" id="A0A7C3YXJ5"/>